<keyword evidence="4" id="KW-0349">Heme</keyword>
<evidence type="ECO:0000256" key="4">
    <source>
        <dbReference type="ARBA" id="ARBA00022617"/>
    </source>
</evidence>
<keyword evidence="8" id="KW-0472">Membrane</keyword>
<feature type="compositionally biased region" description="Low complexity" evidence="9">
    <location>
        <begin position="107"/>
        <end position="122"/>
    </location>
</feature>
<protein>
    <recommendedName>
        <fullName evidence="10">Cytochrome c domain-containing protein</fullName>
    </recommendedName>
</protein>
<keyword evidence="3" id="KW-1003">Cell membrane</keyword>
<dbReference type="AlphaFoldDB" id="A0A0F9QND2"/>
<dbReference type="InterPro" id="IPR036909">
    <property type="entry name" value="Cyt_c-like_dom_sf"/>
</dbReference>
<dbReference type="EMBL" id="LAZR01001822">
    <property type="protein sequence ID" value="KKN38527.1"/>
    <property type="molecule type" value="Genomic_DNA"/>
</dbReference>
<feature type="domain" description="Cytochrome c" evidence="10">
    <location>
        <begin position="26"/>
        <end position="106"/>
    </location>
</feature>
<evidence type="ECO:0000259" key="10">
    <source>
        <dbReference type="PROSITE" id="PS51007"/>
    </source>
</evidence>
<evidence type="ECO:0000256" key="6">
    <source>
        <dbReference type="ARBA" id="ARBA00022982"/>
    </source>
</evidence>
<reference evidence="11" key="1">
    <citation type="journal article" date="2015" name="Nature">
        <title>Complex archaea that bridge the gap between prokaryotes and eukaryotes.</title>
        <authorList>
            <person name="Spang A."/>
            <person name="Saw J.H."/>
            <person name="Jorgensen S.L."/>
            <person name="Zaremba-Niedzwiedzka K."/>
            <person name="Martijn J."/>
            <person name="Lind A.E."/>
            <person name="van Eijk R."/>
            <person name="Schleper C."/>
            <person name="Guy L."/>
            <person name="Ettema T.J."/>
        </authorList>
    </citation>
    <scope>NUCLEOTIDE SEQUENCE</scope>
</reference>
<dbReference type="Pfam" id="PF13442">
    <property type="entry name" value="Cytochrome_CBB3"/>
    <property type="match status" value="1"/>
</dbReference>
<keyword evidence="6" id="KW-0249">Electron transport</keyword>
<feature type="domain" description="Cytochrome c" evidence="10">
    <location>
        <begin position="141"/>
        <end position="241"/>
    </location>
</feature>
<gene>
    <name evidence="11" type="ORF">LCGC14_0752620</name>
</gene>
<organism evidence="11">
    <name type="scientific">marine sediment metagenome</name>
    <dbReference type="NCBI Taxonomy" id="412755"/>
    <lineage>
        <taxon>unclassified sequences</taxon>
        <taxon>metagenomes</taxon>
        <taxon>ecological metagenomes</taxon>
    </lineage>
</organism>
<keyword evidence="2" id="KW-0813">Transport</keyword>
<dbReference type="InterPro" id="IPR009056">
    <property type="entry name" value="Cyt_c-like_dom"/>
</dbReference>
<accession>A0A0F9QND2</accession>
<proteinExistence type="predicted"/>
<dbReference type="Gene3D" id="1.10.760.10">
    <property type="entry name" value="Cytochrome c-like domain"/>
    <property type="match status" value="2"/>
</dbReference>
<comment type="subcellular location">
    <subcellularLocation>
        <location evidence="1">Cell membrane</location>
    </subcellularLocation>
</comment>
<evidence type="ECO:0000256" key="7">
    <source>
        <dbReference type="ARBA" id="ARBA00023004"/>
    </source>
</evidence>
<evidence type="ECO:0000256" key="9">
    <source>
        <dbReference type="SAM" id="MobiDB-lite"/>
    </source>
</evidence>
<feature type="region of interest" description="Disordered" evidence="9">
    <location>
        <begin position="107"/>
        <end position="128"/>
    </location>
</feature>
<evidence type="ECO:0000256" key="1">
    <source>
        <dbReference type="ARBA" id="ARBA00004236"/>
    </source>
</evidence>
<evidence type="ECO:0000256" key="2">
    <source>
        <dbReference type="ARBA" id="ARBA00022448"/>
    </source>
</evidence>
<keyword evidence="5" id="KW-0479">Metal-binding</keyword>
<dbReference type="PRINTS" id="PR00604">
    <property type="entry name" value="CYTCHRMECIAB"/>
</dbReference>
<dbReference type="GO" id="GO:0020037">
    <property type="term" value="F:heme binding"/>
    <property type="evidence" value="ECO:0007669"/>
    <property type="project" value="InterPro"/>
</dbReference>
<evidence type="ECO:0000256" key="3">
    <source>
        <dbReference type="ARBA" id="ARBA00022475"/>
    </source>
</evidence>
<dbReference type="GO" id="GO:0009055">
    <property type="term" value="F:electron transfer activity"/>
    <property type="evidence" value="ECO:0007669"/>
    <property type="project" value="InterPro"/>
</dbReference>
<dbReference type="Pfam" id="PF00034">
    <property type="entry name" value="Cytochrom_C"/>
    <property type="match status" value="1"/>
</dbReference>
<keyword evidence="7" id="KW-0408">Iron</keyword>
<dbReference type="SUPFAM" id="SSF46626">
    <property type="entry name" value="Cytochrome c"/>
    <property type="match status" value="2"/>
</dbReference>
<sequence>MTTRTTPRLGGAVFLALMAGAASAEADLDAGRKIFTETAQPACALCHALKDVGSEAEIGPNLDEFKPTVDQVRAAVTSGIGVMPAFSETLTKEEIETVSKYVAQVTGGSETATGTDAATEATDSADAEEVETPGAEILAQGDPAAGEKTFRKCKACHTVDEGGSNRVGPNLYGIVGAPVATVDGFRYSDALVEYGGDWTPDRLAAFLANPRKEVRGTKMGFSGLRKAQDQADVIAYLDSLTDTAKTN</sequence>
<evidence type="ECO:0000256" key="8">
    <source>
        <dbReference type="ARBA" id="ARBA00023136"/>
    </source>
</evidence>
<dbReference type="InterPro" id="IPR002327">
    <property type="entry name" value="Cyt_c_1A/1B"/>
</dbReference>
<evidence type="ECO:0000256" key="5">
    <source>
        <dbReference type="ARBA" id="ARBA00022723"/>
    </source>
</evidence>
<name>A0A0F9QND2_9ZZZZ</name>
<dbReference type="FunFam" id="1.10.760.10:FF:000026">
    <property type="entry name" value="Cytochrome C, membrane-bound"/>
    <property type="match status" value="1"/>
</dbReference>
<evidence type="ECO:0000313" key="11">
    <source>
        <dbReference type="EMBL" id="KKN38527.1"/>
    </source>
</evidence>
<dbReference type="PROSITE" id="PS51007">
    <property type="entry name" value="CYTC"/>
    <property type="match status" value="2"/>
</dbReference>
<dbReference type="GO" id="GO:0005886">
    <property type="term" value="C:plasma membrane"/>
    <property type="evidence" value="ECO:0007669"/>
    <property type="project" value="UniProtKB-SubCell"/>
</dbReference>
<comment type="caution">
    <text evidence="11">The sequence shown here is derived from an EMBL/GenBank/DDBJ whole genome shotgun (WGS) entry which is preliminary data.</text>
</comment>
<dbReference type="GO" id="GO:0046872">
    <property type="term" value="F:metal ion binding"/>
    <property type="evidence" value="ECO:0007669"/>
    <property type="project" value="UniProtKB-KW"/>
</dbReference>
<dbReference type="PANTHER" id="PTHR11961">
    <property type="entry name" value="CYTOCHROME C"/>
    <property type="match status" value="1"/>
</dbReference>